<comment type="subcellular location">
    <subcellularLocation>
        <location evidence="1">Membrane</location>
        <topology evidence="1">Multi-pass membrane protein</topology>
    </subcellularLocation>
</comment>
<dbReference type="GO" id="GO:0015035">
    <property type="term" value="F:protein-disulfide reductase activity"/>
    <property type="evidence" value="ECO:0007669"/>
    <property type="project" value="InterPro"/>
</dbReference>
<comment type="caution">
    <text evidence="6">The sequence shown here is derived from an EMBL/GenBank/DDBJ whole genome shotgun (WGS) entry which is preliminary data.</text>
</comment>
<feature type="transmembrane region" description="Helical" evidence="5">
    <location>
        <begin position="134"/>
        <end position="153"/>
    </location>
</feature>
<evidence type="ECO:0000313" key="6">
    <source>
        <dbReference type="EMBL" id="PZF77413.1"/>
    </source>
</evidence>
<dbReference type="PIRSF" id="PIRSF033913">
    <property type="entry name" value="S-S_format_DsbB"/>
    <property type="match status" value="1"/>
</dbReference>
<evidence type="ECO:0000256" key="3">
    <source>
        <dbReference type="ARBA" id="ARBA00022989"/>
    </source>
</evidence>
<sequence>MLNSLTPQRAALLIFIVAFVTIAGAWIFEYYGYLPCELCLKQRWAYYVGVPLALLVSLVGPHNPQLAKAGLMLLAALWLGSMLFGIYHSGVEWKWWPGPATCTAQAGFSGGLPDLTKPAVLCDTPAIRIFGLSLAGWNAVISLGLSMVAVAGLRRAQGSSSVSQ</sequence>
<dbReference type="InterPro" id="IPR023380">
    <property type="entry name" value="DsbB-like_sf"/>
</dbReference>
<reference evidence="7" key="1">
    <citation type="submission" date="2018-06" db="EMBL/GenBank/DDBJ databases">
        <title>Aestuariibacter litoralis strain KCTC 52945T.</title>
        <authorList>
            <person name="Li X."/>
            <person name="Salam N."/>
            <person name="Li J.-L."/>
            <person name="Chen Y.-M."/>
            <person name="Yang Z.-W."/>
            <person name="Zhang L.-Y."/>
            <person name="Han M.-X."/>
            <person name="Xiao M."/>
            <person name="Li W.-J."/>
        </authorList>
    </citation>
    <scope>NUCLEOTIDE SEQUENCE [LARGE SCALE GENOMIC DNA]</scope>
    <source>
        <strain evidence="7">KCTC 52945</strain>
    </source>
</reference>
<proteinExistence type="predicted"/>
<dbReference type="GO" id="GO:0016020">
    <property type="term" value="C:membrane"/>
    <property type="evidence" value="ECO:0007669"/>
    <property type="project" value="UniProtKB-SubCell"/>
</dbReference>
<protein>
    <submittedName>
        <fullName evidence="6">Disulfide bond formation protein B</fullName>
    </submittedName>
</protein>
<dbReference type="SUPFAM" id="SSF158442">
    <property type="entry name" value="DsbB-like"/>
    <property type="match status" value="1"/>
</dbReference>
<feature type="transmembrane region" description="Helical" evidence="5">
    <location>
        <begin position="44"/>
        <end position="62"/>
    </location>
</feature>
<dbReference type="Pfam" id="PF02600">
    <property type="entry name" value="DsbB"/>
    <property type="match status" value="1"/>
</dbReference>
<dbReference type="Proteomes" id="UP000248795">
    <property type="component" value="Unassembled WGS sequence"/>
</dbReference>
<accession>A0A2W2CB48</accession>
<evidence type="ECO:0000256" key="4">
    <source>
        <dbReference type="ARBA" id="ARBA00023136"/>
    </source>
</evidence>
<keyword evidence="7" id="KW-1185">Reference proteome</keyword>
<dbReference type="GO" id="GO:0006457">
    <property type="term" value="P:protein folding"/>
    <property type="evidence" value="ECO:0007669"/>
    <property type="project" value="InterPro"/>
</dbReference>
<keyword evidence="4 5" id="KW-0472">Membrane</keyword>
<dbReference type="AlphaFoldDB" id="A0A2W2CB48"/>
<name>A0A2W2CB48_9HYPH</name>
<dbReference type="Gene3D" id="1.20.1550.10">
    <property type="entry name" value="DsbB-like"/>
    <property type="match status" value="1"/>
</dbReference>
<dbReference type="InterPro" id="IPR003752">
    <property type="entry name" value="DiS_bond_form_DsbB/BdbC"/>
</dbReference>
<keyword evidence="3 5" id="KW-1133">Transmembrane helix</keyword>
<evidence type="ECO:0000256" key="2">
    <source>
        <dbReference type="ARBA" id="ARBA00022692"/>
    </source>
</evidence>
<dbReference type="InterPro" id="IPR024199">
    <property type="entry name" value="Uncharacterised_DsbB"/>
</dbReference>
<organism evidence="6 7">
    <name type="scientific">Aestuariivirga litoralis</name>
    <dbReference type="NCBI Taxonomy" id="2650924"/>
    <lineage>
        <taxon>Bacteria</taxon>
        <taxon>Pseudomonadati</taxon>
        <taxon>Pseudomonadota</taxon>
        <taxon>Alphaproteobacteria</taxon>
        <taxon>Hyphomicrobiales</taxon>
        <taxon>Aestuariivirgaceae</taxon>
        <taxon>Aestuariivirga</taxon>
    </lineage>
</organism>
<evidence type="ECO:0000313" key="7">
    <source>
        <dbReference type="Proteomes" id="UP000248795"/>
    </source>
</evidence>
<evidence type="ECO:0000256" key="1">
    <source>
        <dbReference type="ARBA" id="ARBA00004141"/>
    </source>
</evidence>
<dbReference type="RefSeq" id="WP_111197845.1">
    <property type="nucleotide sequence ID" value="NZ_QKVK01000003.1"/>
</dbReference>
<keyword evidence="2 5" id="KW-0812">Transmembrane</keyword>
<feature type="transmembrane region" description="Helical" evidence="5">
    <location>
        <begin position="69"/>
        <end position="87"/>
    </location>
</feature>
<dbReference type="EMBL" id="QKVK01000003">
    <property type="protein sequence ID" value="PZF77413.1"/>
    <property type="molecule type" value="Genomic_DNA"/>
</dbReference>
<gene>
    <name evidence="6" type="ORF">DK847_08820</name>
</gene>
<evidence type="ECO:0000256" key="5">
    <source>
        <dbReference type="SAM" id="Phobius"/>
    </source>
</evidence>
<feature type="transmembrane region" description="Helical" evidence="5">
    <location>
        <begin position="12"/>
        <end position="32"/>
    </location>
</feature>